<reference evidence="2" key="2">
    <citation type="submission" date="2021-12" db="EMBL/GenBank/DDBJ databases">
        <title>Resequencing data analysis of finger millet.</title>
        <authorList>
            <person name="Hatakeyama M."/>
            <person name="Aluri S."/>
            <person name="Balachadran M.T."/>
            <person name="Sivarajan S.R."/>
            <person name="Poveda L."/>
            <person name="Shimizu-Inatsugi R."/>
            <person name="Schlapbach R."/>
            <person name="Sreeman S.M."/>
            <person name="Shimizu K.K."/>
        </authorList>
    </citation>
    <scope>NUCLEOTIDE SEQUENCE</scope>
</reference>
<dbReference type="InterPro" id="IPR024752">
    <property type="entry name" value="Myb/SANT-like_dom"/>
</dbReference>
<dbReference type="SUPFAM" id="SSF52743">
    <property type="entry name" value="Subtilisin-like"/>
    <property type="match status" value="1"/>
</dbReference>
<comment type="caution">
    <text evidence="2">The sequence shown here is derived from an EMBL/GenBank/DDBJ whole genome shotgun (WGS) entry which is preliminary data.</text>
</comment>
<evidence type="ECO:0000313" key="3">
    <source>
        <dbReference type="Proteomes" id="UP001054889"/>
    </source>
</evidence>
<name>A0AAV5E333_ELECO</name>
<sequence length="200" mass="22360">MGTQGYANLIKKFHERTKRSYTREQHKNRWDNLKRMYTNWKRLNIRAFGLGRDPVTGCIAASDDWWEEQNAAMGGCIMFKDAPLEHVDEMEILFDSITCTNETSFVPQGADNENGYGVADWKASSPRVASFSSRCRNIRAPGILKPDIITPGESVLAAYTGDCSPTGLEQDIIKETNTGKESTSFAWRENKDQVAAAAAI</sequence>
<keyword evidence="3" id="KW-1185">Reference proteome</keyword>
<dbReference type="GO" id="GO:0004252">
    <property type="term" value="F:serine-type endopeptidase activity"/>
    <property type="evidence" value="ECO:0007669"/>
    <property type="project" value="InterPro"/>
</dbReference>
<dbReference type="AlphaFoldDB" id="A0AAV5E333"/>
<dbReference type="PANTHER" id="PTHR47851:SF8">
    <property type="entry name" value="NO APICAL MERISTEM-ASSOCIATED C-TERMINAL DOMAIN-CONTAINING PROTEIN"/>
    <property type="match status" value="1"/>
</dbReference>
<dbReference type="GO" id="GO:0006508">
    <property type="term" value="P:proteolysis"/>
    <property type="evidence" value="ECO:0007669"/>
    <property type="project" value="InterPro"/>
</dbReference>
<protein>
    <recommendedName>
        <fullName evidence="1">Myb/SANT-like domain-containing protein</fullName>
    </recommendedName>
</protein>
<feature type="domain" description="Myb/SANT-like" evidence="1">
    <location>
        <begin position="3"/>
        <end position="68"/>
    </location>
</feature>
<accession>A0AAV5E333</accession>
<evidence type="ECO:0000313" key="2">
    <source>
        <dbReference type="EMBL" id="GJN16868.1"/>
    </source>
</evidence>
<reference evidence="2" key="1">
    <citation type="journal article" date="2018" name="DNA Res.">
        <title>Multiple hybrid de novo genome assembly of finger millet, an orphan allotetraploid crop.</title>
        <authorList>
            <person name="Hatakeyama M."/>
            <person name="Aluri S."/>
            <person name="Balachadran M.T."/>
            <person name="Sivarajan S.R."/>
            <person name="Patrignani A."/>
            <person name="Gruter S."/>
            <person name="Poveda L."/>
            <person name="Shimizu-Inatsugi R."/>
            <person name="Baeten J."/>
            <person name="Francoijs K.J."/>
            <person name="Nataraja K.N."/>
            <person name="Reddy Y.A.N."/>
            <person name="Phadnis S."/>
            <person name="Ravikumar R.L."/>
            <person name="Schlapbach R."/>
            <person name="Sreeman S.M."/>
            <person name="Shimizu K.K."/>
        </authorList>
    </citation>
    <scope>NUCLEOTIDE SEQUENCE</scope>
</reference>
<dbReference type="PANTHER" id="PTHR47851">
    <property type="entry name" value="OS06G0588700 PROTEIN-RELATED"/>
    <property type="match status" value="1"/>
</dbReference>
<dbReference type="EMBL" id="BQKI01000073">
    <property type="protein sequence ID" value="GJN16868.1"/>
    <property type="molecule type" value="Genomic_DNA"/>
</dbReference>
<evidence type="ECO:0000259" key="1">
    <source>
        <dbReference type="Pfam" id="PF12776"/>
    </source>
</evidence>
<dbReference type="InterPro" id="IPR036852">
    <property type="entry name" value="Peptidase_S8/S53_dom_sf"/>
</dbReference>
<dbReference type="Gene3D" id="3.40.50.200">
    <property type="entry name" value="Peptidase S8/S53 domain"/>
    <property type="match status" value="1"/>
</dbReference>
<gene>
    <name evidence="2" type="primary">gb03892</name>
    <name evidence="2" type="ORF">PR202_gb03892</name>
</gene>
<organism evidence="2 3">
    <name type="scientific">Eleusine coracana subsp. coracana</name>
    <dbReference type="NCBI Taxonomy" id="191504"/>
    <lineage>
        <taxon>Eukaryota</taxon>
        <taxon>Viridiplantae</taxon>
        <taxon>Streptophyta</taxon>
        <taxon>Embryophyta</taxon>
        <taxon>Tracheophyta</taxon>
        <taxon>Spermatophyta</taxon>
        <taxon>Magnoliopsida</taxon>
        <taxon>Liliopsida</taxon>
        <taxon>Poales</taxon>
        <taxon>Poaceae</taxon>
        <taxon>PACMAD clade</taxon>
        <taxon>Chloridoideae</taxon>
        <taxon>Cynodonteae</taxon>
        <taxon>Eleusininae</taxon>
        <taxon>Eleusine</taxon>
    </lineage>
</organism>
<dbReference type="Proteomes" id="UP001054889">
    <property type="component" value="Unassembled WGS sequence"/>
</dbReference>
<proteinExistence type="predicted"/>
<dbReference type="Pfam" id="PF12776">
    <property type="entry name" value="Myb_DNA-bind_3"/>
    <property type="match status" value="1"/>
</dbReference>